<keyword evidence="3" id="KW-1185">Reference proteome</keyword>
<accession>A0A2P6MLS9</accession>
<evidence type="ECO:0000313" key="2">
    <source>
        <dbReference type="EMBL" id="PRO67232.1"/>
    </source>
</evidence>
<evidence type="ECO:0000313" key="3">
    <source>
        <dbReference type="Proteomes" id="UP000243650"/>
    </source>
</evidence>
<proteinExistence type="predicted"/>
<comment type="caution">
    <text evidence="2">The sequence shown here is derived from an EMBL/GenBank/DDBJ whole genome shotgun (WGS) entry which is preliminary data.</text>
</comment>
<organism evidence="2 3">
    <name type="scientific">Alkalicoccus urumqiensis</name>
    <name type="common">Bacillus urumqiensis</name>
    <dbReference type="NCBI Taxonomy" id="1548213"/>
    <lineage>
        <taxon>Bacteria</taxon>
        <taxon>Bacillati</taxon>
        <taxon>Bacillota</taxon>
        <taxon>Bacilli</taxon>
        <taxon>Bacillales</taxon>
        <taxon>Bacillaceae</taxon>
        <taxon>Alkalicoccus</taxon>
    </lineage>
</organism>
<dbReference type="AlphaFoldDB" id="A0A2P6MLS9"/>
<name>A0A2P6MLS9_ALKUR</name>
<sequence length="148" mass="17789">MHPILTEEELTLVSTFVTALWTKKVLERDKQRISRAGFKYSHVYEEWFDFLELQNGGVLQRVRFEMKEQGMEVWPLDAYELKSTPHIIGYGCQSRGYRTEYRLAPEVLKRKVERHLRRLLLEQKKDHRPLRSEPEENEFSSEEHGRIQ</sequence>
<dbReference type="OrthoDB" id="2891951at2"/>
<dbReference type="Proteomes" id="UP000243650">
    <property type="component" value="Unassembled WGS sequence"/>
</dbReference>
<gene>
    <name evidence="2" type="ORF">C6I21_01335</name>
</gene>
<evidence type="ECO:0000256" key="1">
    <source>
        <dbReference type="SAM" id="MobiDB-lite"/>
    </source>
</evidence>
<feature type="region of interest" description="Disordered" evidence="1">
    <location>
        <begin position="127"/>
        <end position="148"/>
    </location>
</feature>
<protein>
    <submittedName>
        <fullName evidence="2">Uncharacterized protein</fullName>
    </submittedName>
</protein>
<dbReference type="Pfam" id="PF26325">
    <property type="entry name" value="YhjD"/>
    <property type="match status" value="1"/>
</dbReference>
<dbReference type="EMBL" id="PVNS01000001">
    <property type="protein sequence ID" value="PRO67232.1"/>
    <property type="molecule type" value="Genomic_DNA"/>
</dbReference>
<reference evidence="2 3" key="1">
    <citation type="submission" date="2018-03" db="EMBL/GenBank/DDBJ databases">
        <title>Bacillus urumqiensis sp. nov., a moderately haloalkaliphilic bacterium isolated from a salt lake.</title>
        <authorList>
            <person name="Zhao B."/>
            <person name="Liao Z."/>
        </authorList>
    </citation>
    <scope>NUCLEOTIDE SEQUENCE [LARGE SCALE GENOMIC DNA]</scope>
    <source>
        <strain evidence="2 3">BZ-SZ-XJ18</strain>
    </source>
</reference>
<dbReference type="InterPro" id="IPR058600">
    <property type="entry name" value="YhjD-like"/>
</dbReference>
<dbReference type="RefSeq" id="WP_105957616.1">
    <property type="nucleotide sequence ID" value="NZ_PVNS01000001.1"/>
</dbReference>